<dbReference type="GO" id="GO:0032259">
    <property type="term" value="P:methylation"/>
    <property type="evidence" value="ECO:0007669"/>
    <property type="project" value="UniProtKB-KW"/>
</dbReference>
<comment type="caution">
    <text evidence="2">The sequence shown here is derived from an EMBL/GenBank/DDBJ whole genome shotgun (WGS) entry which is preliminary data.</text>
</comment>
<name>A0AA40CZL6_9PEZI</name>
<dbReference type="Gene3D" id="3.40.50.150">
    <property type="entry name" value="Vaccinia Virus protein VP39"/>
    <property type="match status" value="1"/>
</dbReference>
<keyword evidence="2" id="KW-0808">Transferase</keyword>
<protein>
    <submittedName>
        <fullName evidence="2">Methyltransferase type 11</fullName>
    </submittedName>
</protein>
<dbReference type="EMBL" id="JAULSV010000001">
    <property type="protein sequence ID" value="KAK0654919.1"/>
    <property type="molecule type" value="Genomic_DNA"/>
</dbReference>
<keyword evidence="3" id="KW-1185">Reference proteome</keyword>
<reference evidence="2" key="1">
    <citation type="submission" date="2023-06" db="EMBL/GenBank/DDBJ databases">
        <title>Genome-scale phylogeny and comparative genomics of the fungal order Sordariales.</title>
        <authorList>
            <consortium name="Lawrence Berkeley National Laboratory"/>
            <person name="Hensen N."/>
            <person name="Bonometti L."/>
            <person name="Westerberg I."/>
            <person name="Brannstrom I.O."/>
            <person name="Guillou S."/>
            <person name="Cros-Aarteil S."/>
            <person name="Calhoun S."/>
            <person name="Haridas S."/>
            <person name="Kuo A."/>
            <person name="Mondo S."/>
            <person name="Pangilinan J."/>
            <person name="Riley R."/>
            <person name="Labutti K."/>
            <person name="Andreopoulos B."/>
            <person name="Lipzen A."/>
            <person name="Chen C."/>
            <person name="Yanf M."/>
            <person name="Daum C."/>
            <person name="Ng V."/>
            <person name="Clum A."/>
            <person name="Steindorff A."/>
            <person name="Ohm R."/>
            <person name="Martin F."/>
            <person name="Silar P."/>
            <person name="Natvig D."/>
            <person name="Lalanne C."/>
            <person name="Gautier V."/>
            <person name="Ament-Velasquez S.L."/>
            <person name="Kruys A."/>
            <person name="Hutchinson M.I."/>
            <person name="Powell A.J."/>
            <person name="Barry K."/>
            <person name="Miller A.N."/>
            <person name="Grigoriev I.V."/>
            <person name="Debuchy R."/>
            <person name="Gladieux P."/>
            <person name="Thoren M.H."/>
            <person name="Johannesson H."/>
        </authorList>
    </citation>
    <scope>NUCLEOTIDE SEQUENCE</scope>
    <source>
        <strain evidence="2">SMH2532-1</strain>
    </source>
</reference>
<dbReference type="PANTHER" id="PTHR42912">
    <property type="entry name" value="METHYLTRANSFERASE"/>
    <property type="match status" value="1"/>
</dbReference>
<evidence type="ECO:0000313" key="2">
    <source>
        <dbReference type="EMBL" id="KAK0654919.1"/>
    </source>
</evidence>
<dbReference type="SUPFAM" id="SSF53335">
    <property type="entry name" value="S-adenosyl-L-methionine-dependent methyltransferases"/>
    <property type="match status" value="1"/>
</dbReference>
<evidence type="ECO:0000313" key="3">
    <source>
        <dbReference type="Proteomes" id="UP001174936"/>
    </source>
</evidence>
<evidence type="ECO:0000259" key="1">
    <source>
        <dbReference type="Pfam" id="PF08241"/>
    </source>
</evidence>
<organism evidence="2 3">
    <name type="scientific">Cercophora newfieldiana</name>
    <dbReference type="NCBI Taxonomy" id="92897"/>
    <lineage>
        <taxon>Eukaryota</taxon>
        <taxon>Fungi</taxon>
        <taxon>Dikarya</taxon>
        <taxon>Ascomycota</taxon>
        <taxon>Pezizomycotina</taxon>
        <taxon>Sordariomycetes</taxon>
        <taxon>Sordariomycetidae</taxon>
        <taxon>Sordariales</taxon>
        <taxon>Lasiosphaeriaceae</taxon>
        <taxon>Cercophora</taxon>
    </lineage>
</organism>
<dbReference type="GO" id="GO:0008757">
    <property type="term" value="F:S-adenosylmethionine-dependent methyltransferase activity"/>
    <property type="evidence" value="ECO:0007669"/>
    <property type="project" value="InterPro"/>
</dbReference>
<dbReference type="CDD" id="cd02440">
    <property type="entry name" value="AdoMet_MTases"/>
    <property type="match status" value="1"/>
</dbReference>
<sequence length="260" mass="28168">MDPSKHAASQYATTSSNLSQRLAIHAWSTTPQSWFSWVRDRLPTTGALLEVGAGTGLLWQQPDHPLPPTLHLTLTDFSPAMCAELRSNIIPPATVVQCDAASLPFPSASFDVLVANHMLYHVDDPDAALREFARVLRPGTGRVFIALNGEDHLSELFEVGAAIGRTSLIKKQARVRVDTAPELLGRYFDAVRQERAPGAFEVREARPVVDYLGTVGEEGPLSEEEARVATGLVEGVIAEKGVFRIGKSMVLFEGVAKGSL</sequence>
<dbReference type="InterPro" id="IPR050508">
    <property type="entry name" value="Methyltransf_Superfamily"/>
</dbReference>
<dbReference type="InterPro" id="IPR029063">
    <property type="entry name" value="SAM-dependent_MTases_sf"/>
</dbReference>
<gene>
    <name evidence="2" type="ORF">B0T16DRAFT_450667</name>
</gene>
<dbReference type="InterPro" id="IPR013216">
    <property type="entry name" value="Methyltransf_11"/>
</dbReference>
<dbReference type="AlphaFoldDB" id="A0AA40CZL6"/>
<accession>A0AA40CZL6</accession>
<feature type="domain" description="Methyltransferase type 11" evidence="1">
    <location>
        <begin position="49"/>
        <end position="139"/>
    </location>
</feature>
<proteinExistence type="predicted"/>
<keyword evidence="2" id="KW-0489">Methyltransferase</keyword>
<dbReference type="Proteomes" id="UP001174936">
    <property type="component" value="Unassembled WGS sequence"/>
</dbReference>
<dbReference type="Pfam" id="PF08241">
    <property type="entry name" value="Methyltransf_11"/>
    <property type="match status" value="1"/>
</dbReference>
<dbReference type="PANTHER" id="PTHR42912:SF80">
    <property type="entry name" value="METHYLTRANSFERASE DOMAIN-CONTAINING PROTEIN"/>
    <property type="match status" value="1"/>
</dbReference>